<dbReference type="PROSITE" id="PS00595">
    <property type="entry name" value="AA_TRANSFER_CLASS_5"/>
    <property type="match status" value="1"/>
</dbReference>
<dbReference type="PANTHER" id="PTHR43586">
    <property type="entry name" value="CYSTEINE DESULFURASE"/>
    <property type="match status" value="1"/>
</dbReference>
<dbReference type="InterPro" id="IPR015424">
    <property type="entry name" value="PyrdxlP-dep_Trfase"/>
</dbReference>
<evidence type="ECO:0000259" key="8">
    <source>
        <dbReference type="Pfam" id="PF00266"/>
    </source>
</evidence>
<dbReference type="Pfam" id="PF00266">
    <property type="entry name" value="Aminotran_5"/>
    <property type="match status" value="1"/>
</dbReference>
<dbReference type="Gene3D" id="3.90.1150.10">
    <property type="entry name" value="Aspartate Aminotransferase, domain 1"/>
    <property type="match status" value="1"/>
</dbReference>
<dbReference type="InterPro" id="IPR020578">
    <property type="entry name" value="Aminotrans_V_PyrdxlP_BS"/>
</dbReference>
<dbReference type="EC" id="2.8.1.7" evidence="3"/>
<keyword evidence="5" id="KW-0663">Pyridoxal phosphate</keyword>
<evidence type="ECO:0000256" key="7">
    <source>
        <dbReference type="RuleBase" id="RU004504"/>
    </source>
</evidence>
<dbReference type="InterPro" id="IPR010970">
    <property type="entry name" value="Cys_dSase_SufS"/>
</dbReference>
<comment type="similarity">
    <text evidence="2">Belongs to the class-V pyridoxal-phosphate-dependent aminotransferase family. Csd subfamily.</text>
</comment>
<dbReference type="EMBL" id="JANPWE010000002">
    <property type="protein sequence ID" value="MCR6545194.1"/>
    <property type="molecule type" value="Genomic_DNA"/>
</dbReference>
<evidence type="ECO:0000256" key="1">
    <source>
        <dbReference type="ARBA" id="ARBA00001933"/>
    </source>
</evidence>
<dbReference type="InterPro" id="IPR000192">
    <property type="entry name" value="Aminotrans_V_dom"/>
</dbReference>
<dbReference type="Proteomes" id="UP001524944">
    <property type="component" value="Unassembled WGS sequence"/>
</dbReference>
<proteinExistence type="inferred from homology"/>
<dbReference type="InterPro" id="IPR010969">
    <property type="entry name" value="Cys_dSase-rel_unknwn_funct"/>
</dbReference>
<reference evidence="9 10" key="1">
    <citation type="submission" date="2022-08" db="EMBL/GenBank/DDBJ databases">
        <title>Proteogenomics of the novel Dehalobacterium formicoaceticum strain EZ94 highlights a key role of methyltransferases during anaerobic dichloromethane degradation.</title>
        <authorList>
            <person name="Wasmund K."/>
        </authorList>
    </citation>
    <scope>NUCLEOTIDE SEQUENCE [LARGE SCALE GENOMIC DNA]</scope>
    <source>
        <strain evidence="9 10">EZ94</strain>
    </source>
</reference>
<dbReference type="InterPro" id="IPR016454">
    <property type="entry name" value="Cysteine_dSase"/>
</dbReference>
<protein>
    <recommendedName>
        <fullName evidence="3">cysteine desulfurase</fullName>
        <ecNumber evidence="3">2.8.1.7</ecNumber>
    </recommendedName>
</protein>
<dbReference type="PANTHER" id="PTHR43586:SF4">
    <property type="entry name" value="ISOPENICILLIN N EPIMERASE"/>
    <property type="match status" value="1"/>
</dbReference>
<evidence type="ECO:0000256" key="6">
    <source>
        <dbReference type="ARBA" id="ARBA00050776"/>
    </source>
</evidence>
<evidence type="ECO:0000256" key="2">
    <source>
        <dbReference type="ARBA" id="ARBA00010447"/>
    </source>
</evidence>
<dbReference type="PIRSF" id="PIRSF005572">
    <property type="entry name" value="NifS"/>
    <property type="match status" value="1"/>
</dbReference>
<evidence type="ECO:0000313" key="10">
    <source>
        <dbReference type="Proteomes" id="UP001524944"/>
    </source>
</evidence>
<gene>
    <name evidence="9" type="ORF">NVS47_06645</name>
</gene>
<dbReference type="InterPro" id="IPR015422">
    <property type="entry name" value="PyrdxlP-dep_Trfase_small"/>
</dbReference>
<organism evidence="9 10">
    <name type="scientific">Dehalobacterium formicoaceticum</name>
    <dbReference type="NCBI Taxonomy" id="51515"/>
    <lineage>
        <taxon>Bacteria</taxon>
        <taxon>Bacillati</taxon>
        <taxon>Bacillota</taxon>
        <taxon>Clostridia</taxon>
        <taxon>Eubacteriales</taxon>
        <taxon>Peptococcaceae</taxon>
        <taxon>Dehalobacterium</taxon>
    </lineage>
</organism>
<dbReference type="SUPFAM" id="SSF53383">
    <property type="entry name" value="PLP-dependent transferases"/>
    <property type="match status" value="1"/>
</dbReference>
<comment type="cofactor">
    <cofactor evidence="1 7">
        <name>pyridoxal 5'-phosphate</name>
        <dbReference type="ChEBI" id="CHEBI:597326"/>
    </cofactor>
</comment>
<comment type="catalytic activity">
    <reaction evidence="6">
        <text>(sulfur carrier)-H + L-cysteine = (sulfur carrier)-SH + L-alanine</text>
        <dbReference type="Rhea" id="RHEA:43892"/>
        <dbReference type="Rhea" id="RHEA-COMP:14737"/>
        <dbReference type="Rhea" id="RHEA-COMP:14739"/>
        <dbReference type="ChEBI" id="CHEBI:29917"/>
        <dbReference type="ChEBI" id="CHEBI:35235"/>
        <dbReference type="ChEBI" id="CHEBI:57972"/>
        <dbReference type="ChEBI" id="CHEBI:64428"/>
        <dbReference type="EC" id="2.8.1.7"/>
    </reaction>
</comment>
<dbReference type="Gene3D" id="3.40.640.10">
    <property type="entry name" value="Type I PLP-dependent aspartate aminotransferase-like (Major domain)"/>
    <property type="match status" value="1"/>
</dbReference>
<evidence type="ECO:0000313" key="9">
    <source>
        <dbReference type="EMBL" id="MCR6545194.1"/>
    </source>
</evidence>
<dbReference type="RefSeq" id="WP_257912812.1">
    <property type="nucleotide sequence ID" value="NZ_JANPWE010000002.1"/>
</dbReference>
<dbReference type="NCBIfam" id="TIGR01977">
    <property type="entry name" value="am_tr_V_EF2568"/>
    <property type="match status" value="1"/>
</dbReference>
<sequence>MKPSIYLDNAATSWPKPEIVYQTMDNYHRNIGANPGRGSSSKTFAAGGVLLDTREALARLFHLSDISRIVFTKNITEAINTVLKGYLDPGDHIIISSMEHNAVTRPLSVLKRSGVEVTVVECAPDGSLYPPDIEKAWQKNTRMVALTSASNVTGTIMPIKEVGSICRERNAVFLLDSAQSAGILPIDVEEENIDILTFTGHKGLFGPQGTGGFYLRPGLEIRSLIEGGTGSLSETIIQPEFLPDKFESGTLNTPGIAGLGAGVGFILETGLSAIRQHELQLMNYLMDGLSEVSGLTLYGPKDSHKKTSVLSLNLAGMECGELSFALDERFGIITRSGLHCAPLAHKTIGTLQQGTCRVSLGYFTTQEEITFFLDAMRKLSTEI</sequence>
<evidence type="ECO:0000256" key="4">
    <source>
        <dbReference type="ARBA" id="ARBA00022679"/>
    </source>
</evidence>
<comment type="caution">
    <text evidence="9">The sequence shown here is derived from an EMBL/GenBank/DDBJ whole genome shotgun (WGS) entry which is preliminary data.</text>
</comment>
<name>A0ABT1Y2U2_9FIRM</name>
<evidence type="ECO:0000256" key="5">
    <source>
        <dbReference type="ARBA" id="ARBA00022898"/>
    </source>
</evidence>
<keyword evidence="4" id="KW-0808">Transferase</keyword>
<keyword evidence="9" id="KW-0032">Aminotransferase</keyword>
<dbReference type="CDD" id="cd06453">
    <property type="entry name" value="SufS_like"/>
    <property type="match status" value="1"/>
</dbReference>
<evidence type="ECO:0000256" key="3">
    <source>
        <dbReference type="ARBA" id="ARBA00012239"/>
    </source>
</evidence>
<dbReference type="GO" id="GO:0008483">
    <property type="term" value="F:transaminase activity"/>
    <property type="evidence" value="ECO:0007669"/>
    <property type="project" value="UniProtKB-KW"/>
</dbReference>
<keyword evidence="10" id="KW-1185">Reference proteome</keyword>
<dbReference type="InterPro" id="IPR015421">
    <property type="entry name" value="PyrdxlP-dep_Trfase_major"/>
</dbReference>
<feature type="domain" description="Aminotransferase class V" evidence="8">
    <location>
        <begin position="5"/>
        <end position="370"/>
    </location>
</feature>
<accession>A0ABT1Y2U2</accession>